<dbReference type="Proteomes" id="UP001158576">
    <property type="component" value="Chromosome 2"/>
</dbReference>
<dbReference type="PROSITE" id="PS51471">
    <property type="entry name" value="FE2OG_OXY"/>
    <property type="match status" value="1"/>
</dbReference>
<proteinExistence type="predicted"/>
<evidence type="ECO:0000313" key="2">
    <source>
        <dbReference type="EMBL" id="CAG5110922.1"/>
    </source>
</evidence>
<keyword evidence="3" id="KW-1185">Reference proteome</keyword>
<dbReference type="Gene3D" id="2.60.120.330">
    <property type="entry name" value="B-lactam Antibiotic, Isopenicillin N Synthase, Chain"/>
    <property type="match status" value="1"/>
</dbReference>
<dbReference type="InterPro" id="IPR044861">
    <property type="entry name" value="IPNS-like_FE2OG_OXY"/>
</dbReference>
<dbReference type="InterPro" id="IPR027443">
    <property type="entry name" value="IPNS-like_sf"/>
</dbReference>
<dbReference type="SUPFAM" id="SSF51197">
    <property type="entry name" value="Clavaminate synthase-like"/>
    <property type="match status" value="1"/>
</dbReference>
<reference evidence="2 3" key="1">
    <citation type="submission" date="2021-04" db="EMBL/GenBank/DDBJ databases">
        <authorList>
            <person name="Bliznina A."/>
        </authorList>
    </citation>
    <scope>NUCLEOTIDE SEQUENCE [LARGE SCALE GENOMIC DNA]</scope>
</reference>
<dbReference type="PRINTS" id="PR00682">
    <property type="entry name" value="IPNSYNTHASE"/>
</dbReference>
<dbReference type="InterPro" id="IPR050231">
    <property type="entry name" value="Iron_ascorbate_oxido_reductase"/>
</dbReference>
<organism evidence="2 3">
    <name type="scientific">Oikopleura dioica</name>
    <name type="common">Tunicate</name>
    <dbReference type="NCBI Taxonomy" id="34765"/>
    <lineage>
        <taxon>Eukaryota</taxon>
        <taxon>Metazoa</taxon>
        <taxon>Chordata</taxon>
        <taxon>Tunicata</taxon>
        <taxon>Appendicularia</taxon>
        <taxon>Copelata</taxon>
        <taxon>Oikopleuridae</taxon>
        <taxon>Oikopleura</taxon>
    </lineage>
</organism>
<dbReference type="PANTHER" id="PTHR47990">
    <property type="entry name" value="2-OXOGLUTARATE (2OG) AND FE(II)-DEPENDENT OXYGENASE SUPERFAMILY PROTEIN-RELATED"/>
    <property type="match status" value="1"/>
</dbReference>
<dbReference type="Pfam" id="PF03171">
    <property type="entry name" value="2OG-FeII_Oxy"/>
    <property type="match status" value="1"/>
</dbReference>
<evidence type="ECO:0000259" key="1">
    <source>
        <dbReference type="PROSITE" id="PS51471"/>
    </source>
</evidence>
<accession>A0ABN7T465</accession>
<protein>
    <submittedName>
        <fullName evidence="2">Oidioi.mRNA.OKI2018_I69.chr2.g5269.t1.cds</fullName>
    </submittedName>
</protein>
<gene>
    <name evidence="2" type="ORF">OKIOD_LOCUS14034</name>
</gene>
<sequence length="544" mass="63363">MKLVEIDIDDILKGGEERLQFWSKIVIQQFKEVGFLRCVNIPGHDQKNLLEKANWFHLGHSEEQKMTLTTNRFNPATNRLYRGFFPVIKNQGSHKACFEIGNFEGSFEDHQAKHDPSSVASLMLEPAQWPEFEKEEAESLEFRKTVRAEFEVYHLVAKVLMECIAKGLNIDMEKFRSRTDKTCATFRLIHYPPRTDTIPESCKLPTGEIISTPEHHDTSILTVLENFNYAGLQVQDPKTEKWCSIETQPGSFVVNCGKILERMTGGQLRSTIHRVLDLGEERISAPFFYEPNVDADLIDFTTGEKWSDVPYGLWMVQYVKKFVEYKMVCGLTVLFFIFPECSIPMRSCRTKSGIEWFMGTKKRTRRDSYEFCSSSDSIIANISTAEKIFSENKEMLEKFGNFWLYDRDYEGELLIRSNGLRESTKSMAYYRPDKCITFQTDDQKALYECKPSDNYEYFMMLTIKEACFPMKPIWVSTMESIDIRVDADILKAVNGSRIDYINLQNHEIYNPRFCLTDRCCSMSADKEVKQFREHEKFYPLCVKL</sequence>
<name>A0ABN7T465_OIKDI</name>
<evidence type="ECO:0000313" key="3">
    <source>
        <dbReference type="Proteomes" id="UP001158576"/>
    </source>
</evidence>
<dbReference type="InterPro" id="IPR005123">
    <property type="entry name" value="Oxoglu/Fe-dep_dioxygenase_dom"/>
</dbReference>
<dbReference type="EMBL" id="OU015567">
    <property type="protein sequence ID" value="CAG5110922.1"/>
    <property type="molecule type" value="Genomic_DNA"/>
</dbReference>
<feature type="domain" description="Fe2OG dioxygenase" evidence="1">
    <location>
        <begin position="181"/>
        <end position="291"/>
    </location>
</feature>